<dbReference type="EMBL" id="JAVHJS010000023">
    <property type="protein sequence ID" value="KAK2819954.1"/>
    <property type="molecule type" value="Genomic_DNA"/>
</dbReference>
<evidence type="ECO:0000313" key="1">
    <source>
        <dbReference type="EMBL" id="KAK2819954.1"/>
    </source>
</evidence>
<comment type="caution">
    <text evidence="1">The sequence shown here is derived from an EMBL/GenBank/DDBJ whole genome shotgun (WGS) entry which is preliminary data.</text>
</comment>
<dbReference type="AlphaFoldDB" id="A0AA88IT21"/>
<proteinExistence type="predicted"/>
<protein>
    <submittedName>
        <fullName evidence="1">Uncharacterized protein</fullName>
    </submittedName>
</protein>
<sequence length="168" mass="18831">MEIGQRPQSGFINQQDGKSKDLKVDDGIWELAEEIVEIRRNFRMQSDSTSVCYEQNAQEATCPNKSSTERAAGQLSAHLRGFQHEPVTSHSPAILSIWPFLHREPGTASFGCHRINLYHITFLSEAPGARLGQRPRANSDTETFNISFSIRSLLGFPFSPTCSLSRSY</sequence>
<name>A0AA88IT21_TACVA</name>
<reference evidence="1" key="1">
    <citation type="submission" date="2023-08" db="EMBL/GenBank/DDBJ databases">
        <title>Pelteobagrus vachellii genome.</title>
        <authorList>
            <person name="Liu H."/>
        </authorList>
    </citation>
    <scope>NUCLEOTIDE SEQUENCE</scope>
    <source>
        <strain evidence="1">PRFRI_2022a</strain>
        <tissue evidence="1">Muscle</tissue>
    </source>
</reference>
<keyword evidence="2" id="KW-1185">Reference proteome</keyword>
<accession>A0AA88IT21</accession>
<organism evidence="1 2">
    <name type="scientific">Tachysurus vachellii</name>
    <name type="common">Darkbarbel catfish</name>
    <name type="synonym">Pelteobagrus vachellii</name>
    <dbReference type="NCBI Taxonomy" id="175792"/>
    <lineage>
        <taxon>Eukaryota</taxon>
        <taxon>Metazoa</taxon>
        <taxon>Chordata</taxon>
        <taxon>Craniata</taxon>
        <taxon>Vertebrata</taxon>
        <taxon>Euteleostomi</taxon>
        <taxon>Actinopterygii</taxon>
        <taxon>Neopterygii</taxon>
        <taxon>Teleostei</taxon>
        <taxon>Ostariophysi</taxon>
        <taxon>Siluriformes</taxon>
        <taxon>Bagridae</taxon>
        <taxon>Tachysurus</taxon>
    </lineage>
</organism>
<dbReference type="Proteomes" id="UP001187315">
    <property type="component" value="Unassembled WGS sequence"/>
</dbReference>
<gene>
    <name evidence="1" type="ORF">Q7C36_021600</name>
</gene>
<evidence type="ECO:0000313" key="2">
    <source>
        <dbReference type="Proteomes" id="UP001187315"/>
    </source>
</evidence>